<proteinExistence type="predicted"/>
<organism evidence="1">
    <name type="scientific">Myoviridae sp. ctakU3</name>
    <dbReference type="NCBI Taxonomy" id="2825135"/>
    <lineage>
        <taxon>Viruses</taxon>
        <taxon>Duplodnaviria</taxon>
        <taxon>Heunggongvirae</taxon>
        <taxon>Uroviricota</taxon>
        <taxon>Caudoviricetes</taxon>
    </lineage>
</organism>
<dbReference type="EMBL" id="BK015306">
    <property type="protein sequence ID" value="DAE00641.1"/>
    <property type="molecule type" value="Genomic_DNA"/>
</dbReference>
<evidence type="ECO:0000313" key="1">
    <source>
        <dbReference type="EMBL" id="DAE00641.1"/>
    </source>
</evidence>
<name>A0A8S5P2J3_9CAUD</name>
<sequence>MGLLSHSPHCHVWVLAVYLESLSRYRSYLSRSSPLVN</sequence>
<protein>
    <submittedName>
        <fullName evidence="1">Uncharacterized protein</fullName>
    </submittedName>
</protein>
<reference evidence="1" key="1">
    <citation type="journal article" date="2021" name="Proc. Natl. Acad. Sci. U.S.A.">
        <title>A Catalog of Tens of Thousands of Viruses from Human Metagenomes Reveals Hidden Associations with Chronic Diseases.</title>
        <authorList>
            <person name="Tisza M.J."/>
            <person name="Buck C.B."/>
        </authorList>
    </citation>
    <scope>NUCLEOTIDE SEQUENCE</scope>
    <source>
        <strain evidence="1">CtakU3</strain>
    </source>
</reference>
<accession>A0A8S5P2J3</accession>